<dbReference type="Pfam" id="PF06026">
    <property type="entry name" value="Rib_5-P_isom_A"/>
    <property type="match status" value="1"/>
</dbReference>
<evidence type="ECO:0000313" key="9">
    <source>
        <dbReference type="EMBL" id="OLL25403.1"/>
    </source>
</evidence>
<dbReference type="Proteomes" id="UP000186594">
    <property type="component" value="Unassembled WGS sequence"/>
</dbReference>
<evidence type="ECO:0000256" key="5">
    <source>
        <dbReference type="ARBA" id="ARBA00019150"/>
    </source>
</evidence>
<accession>A0A1U7LS44</accession>
<evidence type="ECO:0000256" key="2">
    <source>
        <dbReference type="ARBA" id="ARBA00004988"/>
    </source>
</evidence>
<dbReference type="AlphaFoldDB" id="A0A1U7LS44"/>
<dbReference type="Gene3D" id="3.40.50.1360">
    <property type="match status" value="1"/>
</dbReference>
<dbReference type="OrthoDB" id="1555531at2759"/>
<evidence type="ECO:0000256" key="4">
    <source>
        <dbReference type="ARBA" id="ARBA00011959"/>
    </source>
</evidence>
<name>A0A1U7LS44_NEOID</name>
<dbReference type="EC" id="5.3.1.6" evidence="4"/>
<dbReference type="STRING" id="1198029.A0A1U7LS44"/>
<dbReference type="GO" id="GO:0005737">
    <property type="term" value="C:cytoplasm"/>
    <property type="evidence" value="ECO:0007669"/>
    <property type="project" value="TreeGrafter"/>
</dbReference>
<dbReference type="GO" id="GO:0006014">
    <property type="term" value="P:D-ribose metabolic process"/>
    <property type="evidence" value="ECO:0007669"/>
    <property type="project" value="TreeGrafter"/>
</dbReference>
<dbReference type="CDD" id="cd01398">
    <property type="entry name" value="RPI_A"/>
    <property type="match status" value="1"/>
</dbReference>
<dbReference type="PANTHER" id="PTHR11934:SF0">
    <property type="entry name" value="RIBOSE-5-PHOSPHATE ISOMERASE"/>
    <property type="match status" value="1"/>
</dbReference>
<dbReference type="EMBL" id="LXFE01000415">
    <property type="protein sequence ID" value="OLL25403.1"/>
    <property type="molecule type" value="Genomic_DNA"/>
</dbReference>
<comment type="pathway">
    <text evidence="2">Carbohydrate degradation; pentose phosphate pathway; D-ribose 5-phosphate from D-ribulose 5-phosphate (non-oxidative stage): step 1/1.</text>
</comment>
<keyword evidence="10" id="KW-1185">Reference proteome</keyword>
<dbReference type="SUPFAM" id="SSF100950">
    <property type="entry name" value="NagB/RpiA/CoA transferase-like"/>
    <property type="match status" value="1"/>
</dbReference>
<dbReference type="Gene3D" id="3.30.70.260">
    <property type="match status" value="1"/>
</dbReference>
<dbReference type="UniPathway" id="UPA00115">
    <property type="reaction ID" value="UER00412"/>
</dbReference>
<dbReference type="InterPro" id="IPR037171">
    <property type="entry name" value="NagB/RpiA_transferase-like"/>
</dbReference>
<dbReference type="SUPFAM" id="SSF75445">
    <property type="entry name" value="D-ribose-5-phosphate isomerase (RpiA), lid domain"/>
    <property type="match status" value="1"/>
</dbReference>
<dbReference type="NCBIfam" id="TIGR00021">
    <property type="entry name" value="rpiA"/>
    <property type="match status" value="1"/>
</dbReference>
<comment type="catalytic activity">
    <reaction evidence="1">
        <text>aldehydo-D-ribose 5-phosphate = D-ribulose 5-phosphate</text>
        <dbReference type="Rhea" id="RHEA:14657"/>
        <dbReference type="ChEBI" id="CHEBI:58121"/>
        <dbReference type="ChEBI" id="CHEBI:58273"/>
        <dbReference type="EC" id="5.3.1.6"/>
    </reaction>
</comment>
<proteinExistence type="inferred from homology"/>
<protein>
    <recommendedName>
        <fullName evidence="5">Ribose-5-phosphate isomerase</fullName>
        <ecNumber evidence="4">5.3.1.6</ecNumber>
    </recommendedName>
    <alternativeName>
        <fullName evidence="8">D-ribose-5-phosphate ketol-isomerase</fullName>
    </alternativeName>
    <alternativeName>
        <fullName evidence="7">Phosphoriboisomerase</fullName>
    </alternativeName>
</protein>
<keyword evidence="6 9" id="KW-0413">Isomerase</keyword>
<evidence type="ECO:0000256" key="3">
    <source>
        <dbReference type="ARBA" id="ARBA00008088"/>
    </source>
</evidence>
<dbReference type="FunFam" id="3.30.70.260:FF:000018">
    <property type="entry name" value="Ribose-5-phosphate isomerase A"/>
    <property type="match status" value="1"/>
</dbReference>
<comment type="caution">
    <text evidence="9">The sequence shown here is derived from an EMBL/GenBank/DDBJ whole genome shotgun (WGS) entry which is preliminary data.</text>
</comment>
<evidence type="ECO:0000256" key="7">
    <source>
        <dbReference type="ARBA" id="ARBA00029734"/>
    </source>
</evidence>
<dbReference type="InterPro" id="IPR004788">
    <property type="entry name" value="Ribose5P_isomerase_type_A"/>
</dbReference>
<evidence type="ECO:0000256" key="8">
    <source>
        <dbReference type="ARBA" id="ARBA00032273"/>
    </source>
</evidence>
<dbReference type="NCBIfam" id="NF001924">
    <property type="entry name" value="PRK00702.1"/>
    <property type="match status" value="1"/>
</dbReference>
<sequence>MTSLKAFMKRLQPFLLWASTRQMSFTAPTSCISPLEIAKKQAAYAAVDKYFPSNARAVGIGSGSTIIYAVDRIKESGLGKGVVFVPTGYQSKLLLERAELTVAPIDRFDLLDITFDGADEVDGNLDIIKGGGACLFQEKLIAVCSKKLVIVADSRKRSDILGTNWESGVPIEVVPTAYTYVLKQLLKLGCREPQLRMGGKAKAGPVITDNCNFIIDAPWGKINVPRLLEKQIKEIVGVVEVGLFIGLAHVVVFAGNDGIHELVRKKN</sequence>
<gene>
    <name evidence="9" type="ORF">NEOLI_003866</name>
</gene>
<comment type="similarity">
    <text evidence="3">Belongs to the ribose 5-phosphate isomerase family.</text>
</comment>
<dbReference type="PANTHER" id="PTHR11934">
    <property type="entry name" value="RIBOSE-5-PHOSPHATE ISOMERASE"/>
    <property type="match status" value="1"/>
</dbReference>
<dbReference type="OMA" id="ACHVQEK"/>
<evidence type="ECO:0000256" key="1">
    <source>
        <dbReference type="ARBA" id="ARBA00001713"/>
    </source>
</evidence>
<evidence type="ECO:0000313" key="10">
    <source>
        <dbReference type="Proteomes" id="UP000186594"/>
    </source>
</evidence>
<dbReference type="GO" id="GO:0008615">
    <property type="term" value="P:pyridoxine biosynthetic process"/>
    <property type="evidence" value="ECO:0007669"/>
    <property type="project" value="EnsemblFungi"/>
</dbReference>
<reference evidence="9 10" key="1">
    <citation type="submission" date="2016-04" db="EMBL/GenBank/DDBJ databases">
        <title>Evolutionary innovation and constraint leading to complex multicellularity in the Ascomycota.</title>
        <authorList>
            <person name="Cisse O."/>
            <person name="Nguyen A."/>
            <person name="Hewitt D.A."/>
            <person name="Jedd G."/>
            <person name="Stajich J.E."/>
        </authorList>
    </citation>
    <scope>NUCLEOTIDE SEQUENCE [LARGE SCALE GENOMIC DNA]</scope>
    <source>
        <strain evidence="9 10">DAH-3</strain>
    </source>
</reference>
<dbReference type="GO" id="GO:0009052">
    <property type="term" value="P:pentose-phosphate shunt, non-oxidative branch"/>
    <property type="evidence" value="ECO:0007669"/>
    <property type="project" value="InterPro"/>
</dbReference>
<dbReference type="GO" id="GO:0004751">
    <property type="term" value="F:ribose-5-phosphate isomerase activity"/>
    <property type="evidence" value="ECO:0007669"/>
    <property type="project" value="UniProtKB-EC"/>
</dbReference>
<evidence type="ECO:0000256" key="6">
    <source>
        <dbReference type="ARBA" id="ARBA00023235"/>
    </source>
</evidence>
<organism evidence="9 10">
    <name type="scientific">Neolecta irregularis (strain DAH-3)</name>
    <dbReference type="NCBI Taxonomy" id="1198029"/>
    <lineage>
        <taxon>Eukaryota</taxon>
        <taxon>Fungi</taxon>
        <taxon>Dikarya</taxon>
        <taxon>Ascomycota</taxon>
        <taxon>Taphrinomycotina</taxon>
        <taxon>Neolectales</taxon>
        <taxon>Neolectaceae</taxon>
        <taxon>Neolecta</taxon>
    </lineage>
</organism>